<dbReference type="Proteomes" id="UP000789396">
    <property type="component" value="Unassembled WGS sequence"/>
</dbReference>
<feature type="non-terminal residue" evidence="1">
    <location>
        <position position="1"/>
    </location>
</feature>
<accession>A0A9N9J4F5</accession>
<protein>
    <submittedName>
        <fullName evidence="1">1756_t:CDS:1</fullName>
    </submittedName>
</protein>
<evidence type="ECO:0000313" key="2">
    <source>
        <dbReference type="Proteomes" id="UP000789396"/>
    </source>
</evidence>
<name>A0A9N9J4F5_9GLOM</name>
<dbReference type="EMBL" id="CAJVPZ010042591">
    <property type="protein sequence ID" value="CAG8764038.1"/>
    <property type="molecule type" value="Genomic_DNA"/>
</dbReference>
<feature type="non-terminal residue" evidence="1">
    <location>
        <position position="139"/>
    </location>
</feature>
<evidence type="ECO:0000313" key="1">
    <source>
        <dbReference type="EMBL" id="CAG8764038.1"/>
    </source>
</evidence>
<dbReference type="AlphaFoldDB" id="A0A9N9J4F5"/>
<sequence>YNKKCKISNNGCRPFASRKDSTLAANIIGGLRETLEVFRQVELKSLELDPKYNAADQYFKENINNSDSKVAEAEKTIYSNVQNYNARTSELRWLVCAIANKKINFFDYDEFIGKENMNGKIVAFKSLKLDIEEKEILLE</sequence>
<comment type="caution">
    <text evidence="1">The sequence shown here is derived from an EMBL/GenBank/DDBJ whole genome shotgun (WGS) entry which is preliminary data.</text>
</comment>
<proteinExistence type="predicted"/>
<reference evidence="1" key="1">
    <citation type="submission" date="2021-06" db="EMBL/GenBank/DDBJ databases">
        <authorList>
            <person name="Kallberg Y."/>
            <person name="Tangrot J."/>
            <person name="Rosling A."/>
        </authorList>
    </citation>
    <scope>NUCLEOTIDE SEQUENCE</scope>
    <source>
        <strain evidence="1">IN212</strain>
    </source>
</reference>
<organism evidence="1 2">
    <name type="scientific">Racocetra fulgida</name>
    <dbReference type="NCBI Taxonomy" id="60492"/>
    <lineage>
        <taxon>Eukaryota</taxon>
        <taxon>Fungi</taxon>
        <taxon>Fungi incertae sedis</taxon>
        <taxon>Mucoromycota</taxon>
        <taxon>Glomeromycotina</taxon>
        <taxon>Glomeromycetes</taxon>
        <taxon>Diversisporales</taxon>
        <taxon>Gigasporaceae</taxon>
        <taxon>Racocetra</taxon>
    </lineage>
</organism>
<keyword evidence="2" id="KW-1185">Reference proteome</keyword>
<gene>
    <name evidence="1" type="ORF">RFULGI_LOCUS14534</name>
</gene>